<evidence type="ECO:0000256" key="1">
    <source>
        <dbReference type="SAM" id="MobiDB-lite"/>
    </source>
</evidence>
<reference evidence="2" key="1">
    <citation type="journal article" date="2021" name="PeerJ">
        <title>Extensive microbial diversity within the chicken gut microbiome revealed by metagenomics and culture.</title>
        <authorList>
            <person name="Gilroy R."/>
            <person name="Ravi A."/>
            <person name="Getino M."/>
            <person name="Pursley I."/>
            <person name="Horton D.L."/>
            <person name="Alikhan N.F."/>
            <person name="Baker D."/>
            <person name="Gharbi K."/>
            <person name="Hall N."/>
            <person name="Watson M."/>
            <person name="Adriaenssens E.M."/>
            <person name="Foster-Nyarko E."/>
            <person name="Jarju S."/>
            <person name="Secka A."/>
            <person name="Antonio M."/>
            <person name="Oren A."/>
            <person name="Chaudhuri R.R."/>
            <person name="La Ragione R."/>
            <person name="Hildebrand F."/>
            <person name="Pallen M.J."/>
        </authorList>
    </citation>
    <scope>NUCLEOTIDE SEQUENCE</scope>
    <source>
        <strain evidence="2">USASDec5-558</strain>
    </source>
</reference>
<organism evidence="2 3">
    <name type="scientific">Candidatus Anaerobiospirillum pullistercoris</name>
    <dbReference type="NCBI Taxonomy" id="2838452"/>
    <lineage>
        <taxon>Bacteria</taxon>
        <taxon>Pseudomonadati</taxon>
        <taxon>Pseudomonadota</taxon>
        <taxon>Gammaproteobacteria</taxon>
        <taxon>Aeromonadales</taxon>
        <taxon>Succinivibrionaceae</taxon>
        <taxon>Anaerobiospirillum</taxon>
    </lineage>
</organism>
<protein>
    <submittedName>
        <fullName evidence="2">Uncharacterized protein</fullName>
    </submittedName>
</protein>
<proteinExistence type="predicted"/>
<gene>
    <name evidence="2" type="ORF">H9850_08470</name>
</gene>
<feature type="compositionally biased region" description="Polar residues" evidence="1">
    <location>
        <begin position="278"/>
        <end position="287"/>
    </location>
</feature>
<reference evidence="2" key="2">
    <citation type="submission" date="2021-04" db="EMBL/GenBank/DDBJ databases">
        <authorList>
            <person name="Gilroy R."/>
        </authorList>
    </citation>
    <scope>NUCLEOTIDE SEQUENCE</scope>
    <source>
        <strain evidence="2">USASDec5-558</strain>
    </source>
</reference>
<dbReference type="EMBL" id="DXEV01000168">
    <property type="protein sequence ID" value="HIX57488.1"/>
    <property type="molecule type" value="Genomic_DNA"/>
</dbReference>
<comment type="caution">
    <text evidence="2">The sequence shown here is derived from an EMBL/GenBank/DDBJ whole genome shotgun (WGS) entry which is preliminary data.</text>
</comment>
<feature type="region of interest" description="Disordered" evidence="1">
    <location>
        <begin position="274"/>
        <end position="310"/>
    </location>
</feature>
<sequence length="1061" mass="120183">MAKSIISISAFGFADTIVIDGKVYMQDSNLPSVVIEDRENKLYMYGQDALYERTGIGLIDNDHYSSRIPVALLWQQLKHLQPRDENKQHAANSLAKYIIQLACDTFDEHKRATANTAPAPVNDTEAMDRLPAKITRTNKAYLQSHCQLVICIPDNFDEAEQQALINAFSGFEVQLLWRSIATLLGHFNAYSDQDIVPEPSFATIMGTAKPASHLSIANMAEESRAKVATSQEATSFYEHLSQNNDIFADFDKQLEAEDSKQTPESIRAKIEAMRAGLDSSNSGSQSELRLVEHVSSHPQESQGNTPEDKDTATVHVLYIGPDSIDLSTYDLKLHTDQSYVIPIRRESVYKNCAIGTSFLQYAISYAYTFLSTKLIESLSSAQRQNDVQILKQLQNAVIAQVIYQFPEAWGQSDTSEHLRVLRVPQPQKHSIDKWCHIHTLLTDKQRAQVRSRSLAIQSFYELYGCDTEQFIPYDAYMGMTEWIRKVMIDHKLDDLDYSEPHECLLITGPMLYGNSQTIDSLASMQAHPLPLRLSRHNTAWQHMALGGFLFQERLNLNAPQTHPTYLDRLTKLSMVISNKEHTEYKEQVLINDDTIAPTQNITGSKVGLAINKGSDHVELYVSTDTAFNDDSINLATETPFTLQSPPVSVQKATLTFASGRKAHNDEPVIVWVEQRALSGYAKIHIKPDPDASEVSSVLPQHGEVQVFDPSKKVDFTEKLPQLPRVYPPLLKPRGQLATTIQRRQQKLTQEDIIFRGGRKQQDLVYYNGEFGSQTMKQKIHARLLQDHRMYHALLLANIRKGDFKAFCDNIDQCLPFPQAKPFGNPDLEGIANTVALAVEQAFRIGTNFLDKSKLMHRYCMFVPDSKEAVNKCCQWLLQMAPLKTRHMNGALLLIENHPQVFSPSSKDFSMGAEFARALLDSSKDKIRATVHNPELGEKIIKAQSVIGSSSLSLSLRVMLYSLLYRKEELNFIDEAEIVEIEQLLDDTLSTYQRLDQQIQQREPYNKGRRISYVFTERFHSFVEEKLNILLPEVKKYLRKEGSNPNIMSELQGLDEEGKDES</sequence>
<dbReference type="AlphaFoldDB" id="A0A9D2B1A4"/>
<evidence type="ECO:0000313" key="2">
    <source>
        <dbReference type="EMBL" id="HIX57488.1"/>
    </source>
</evidence>
<feature type="compositionally biased region" description="Polar residues" evidence="1">
    <location>
        <begin position="296"/>
        <end position="305"/>
    </location>
</feature>
<dbReference type="Proteomes" id="UP000886829">
    <property type="component" value="Unassembled WGS sequence"/>
</dbReference>
<evidence type="ECO:0000313" key="3">
    <source>
        <dbReference type="Proteomes" id="UP000886829"/>
    </source>
</evidence>
<name>A0A9D2B1A4_9GAMM</name>
<accession>A0A9D2B1A4</accession>